<reference evidence="9" key="1">
    <citation type="submission" date="2019-06" db="EMBL/GenBank/DDBJ databases">
        <title>The complete genome of Emcibacter congregatus ZYLT.</title>
        <authorList>
            <person name="Zhao Z."/>
        </authorList>
    </citation>
    <scope>NUCLEOTIDE SEQUENCE [LARGE SCALE GENOMIC DNA]</scope>
    <source>
        <strain evidence="9">MCCC 1A06723</strain>
    </source>
</reference>
<keyword evidence="4 7" id="KW-0408">Iron</keyword>
<dbReference type="OrthoDB" id="9807941at2"/>
<evidence type="ECO:0000256" key="1">
    <source>
        <dbReference type="ARBA" id="ARBA00010643"/>
    </source>
</evidence>
<dbReference type="InterPro" id="IPR002023">
    <property type="entry name" value="NuoE-like"/>
</dbReference>
<comment type="caution">
    <text evidence="8">The sequence shown here is derived from an EMBL/GenBank/DDBJ whole genome shotgun (WGS) entry which is preliminary data.</text>
</comment>
<dbReference type="InterPro" id="IPR041921">
    <property type="entry name" value="NuoE_N"/>
</dbReference>
<dbReference type="GO" id="GO:0016491">
    <property type="term" value="F:oxidoreductase activity"/>
    <property type="evidence" value="ECO:0007669"/>
    <property type="project" value="InterPro"/>
</dbReference>
<dbReference type="CDD" id="cd03081">
    <property type="entry name" value="TRX_Fd_NuoE_FDH_gamma"/>
    <property type="match status" value="1"/>
</dbReference>
<keyword evidence="3 7" id="KW-0479">Metal-binding</keyword>
<dbReference type="Gene3D" id="1.10.10.1590">
    <property type="entry name" value="NADH-quinone oxidoreductase subunit E"/>
    <property type="match status" value="1"/>
</dbReference>
<protein>
    <submittedName>
        <fullName evidence="8">Formate dehydrogenase subunit gamma</fullName>
    </submittedName>
</protein>
<evidence type="ECO:0000256" key="3">
    <source>
        <dbReference type="ARBA" id="ARBA00022723"/>
    </source>
</evidence>
<dbReference type="AlphaFoldDB" id="A0A501PGG1"/>
<evidence type="ECO:0000256" key="2">
    <source>
        <dbReference type="ARBA" id="ARBA00022714"/>
    </source>
</evidence>
<proteinExistence type="inferred from homology"/>
<dbReference type="NCBIfam" id="NF004638">
    <property type="entry name" value="PRK05988.1"/>
    <property type="match status" value="1"/>
</dbReference>
<feature type="binding site" evidence="7">
    <location>
        <position position="80"/>
    </location>
    <ligand>
        <name>[2Fe-2S] cluster</name>
        <dbReference type="ChEBI" id="CHEBI:190135"/>
    </ligand>
</feature>
<dbReference type="PANTHER" id="PTHR43342">
    <property type="entry name" value="NADH-QUINONE OXIDOREDUCTASE, E SUBUNIT"/>
    <property type="match status" value="1"/>
</dbReference>
<gene>
    <name evidence="8" type="ORF">FIV46_13030</name>
</gene>
<evidence type="ECO:0000256" key="7">
    <source>
        <dbReference type="PIRSR" id="PIRSR000216-1"/>
    </source>
</evidence>
<dbReference type="SUPFAM" id="SSF52833">
    <property type="entry name" value="Thioredoxin-like"/>
    <property type="match status" value="1"/>
</dbReference>
<evidence type="ECO:0000256" key="4">
    <source>
        <dbReference type="ARBA" id="ARBA00023004"/>
    </source>
</evidence>
<comment type="cofactor">
    <cofactor evidence="6">
        <name>[2Fe-2S] cluster</name>
        <dbReference type="ChEBI" id="CHEBI:190135"/>
    </cofactor>
</comment>
<feature type="binding site" evidence="7">
    <location>
        <position position="85"/>
    </location>
    <ligand>
        <name>[2Fe-2S] cluster</name>
        <dbReference type="ChEBI" id="CHEBI:190135"/>
    </ligand>
</feature>
<dbReference type="Pfam" id="PF01257">
    <property type="entry name" value="2Fe-2S_thioredx"/>
    <property type="match status" value="1"/>
</dbReference>
<evidence type="ECO:0000256" key="5">
    <source>
        <dbReference type="ARBA" id="ARBA00023014"/>
    </source>
</evidence>
<name>A0A501PGG1_9PROT</name>
<dbReference type="InterPro" id="IPR028431">
    <property type="entry name" value="NADP_DH_HndA-like"/>
</dbReference>
<dbReference type="InterPro" id="IPR036249">
    <property type="entry name" value="Thioredoxin-like_sf"/>
</dbReference>
<keyword evidence="5 7" id="KW-0411">Iron-sulfur</keyword>
<dbReference type="GO" id="GO:0051537">
    <property type="term" value="F:2 iron, 2 sulfur cluster binding"/>
    <property type="evidence" value="ECO:0007669"/>
    <property type="project" value="UniProtKB-KW"/>
</dbReference>
<dbReference type="Gene3D" id="3.40.30.10">
    <property type="entry name" value="Glutaredoxin"/>
    <property type="match status" value="1"/>
</dbReference>
<dbReference type="PANTHER" id="PTHR43342:SF2">
    <property type="entry name" value="POTENTIAL NAD-REDUCING HYDROGENASE SUBUNIT"/>
    <property type="match status" value="1"/>
</dbReference>
<dbReference type="EMBL" id="VFIY01000015">
    <property type="protein sequence ID" value="TPD59147.1"/>
    <property type="molecule type" value="Genomic_DNA"/>
</dbReference>
<evidence type="ECO:0000256" key="6">
    <source>
        <dbReference type="ARBA" id="ARBA00034078"/>
    </source>
</evidence>
<dbReference type="PIRSF" id="PIRSF000216">
    <property type="entry name" value="NADH_DH_24kDa"/>
    <property type="match status" value="1"/>
</dbReference>
<comment type="cofactor">
    <cofactor evidence="7">
        <name>[2Fe-2S] cluster</name>
        <dbReference type="ChEBI" id="CHEBI:190135"/>
    </cofactor>
    <text evidence="7">Binds 1 [2Fe-2S] cluster.</text>
</comment>
<feature type="binding site" evidence="7">
    <location>
        <position position="125"/>
    </location>
    <ligand>
        <name>[2Fe-2S] cluster</name>
        <dbReference type="ChEBI" id="CHEBI:190135"/>
    </ligand>
</feature>
<comment type="similarity">
    <text evidence="1">Belongs to the complex I 24 kDa subunit family.</text>
</comment>
<dbReference type="Proteomes" id="UP000319148">
    <property type="component" value="Unassembled WGS sequence"/>
</dbReference>
<keyword evidence="9" id="KW-1185">Reference proteome</keyword>
<sequence>MQKIWDPQRAGQIIEDYAEVKGGLIEALHALQAEFGYIDEAVYASLARGFNISRAEVYGVVSFYHDFHNHPTGKRVLKICQAEACQARGSRQLTKEIRELLGIDFGETTRDGEVTLEPVYCLGNCAVSPNAMLDNRVYGRVTSERLKTLLKETQL</sequence>
<accession>A0A501PGG1</accession>
<feature type="binding site" evidence="7">
    <location>
        <position position="121"/>
    </location>
    <ligand>
        <name>[2Fe-2S] cluster</name>
        <dbReference type="ChEBI" id="CHEBI:190135"/>
    </ligand>
</feature>
<organism evidence="8 9">
    <name type="scientific">Emcibacter nanhaiensis</name>
    <dbReference type="NCBI Taxonomy" id="1505037"/>
    <lineage>
        <taxon>Bacteria</taxon>
        <taxon>Pseudomonadati</taxon>
        <taxon>Pseudomonadota</taxon>
        <taxon>Alphaproteobacteria</taxon>
        <taxon>Emcibacterales</taxon>
        <taxon>Emcibacteraceae</taxon>
        <taxon>Emcibacter</taxon>
    </lineage>
</organism>
<dbReference type="GO" id="GO:0046872">
    <property type="term" value="F:metal ion binding"/>
    <property type="evidence" value="ECO:0007669"/>
    <property type="project" value="UniProtKB-KW"/>
</dbReference>
<keyword evidence="2 7" id="KW-0001">2Fe-2S</keyword>
<dbReference type="RefSeq" id="WP_139941366.1">
    <property type="nucleotide sequence ID" value="NZ_JBHSYP010000002.1"/>
</dbReference>
<evidence type="ECO:0000313" key="8">
    <source>
        <dbReference type="EMBL" id="TPD59147.1"/>
    </source>
</evidence>
<evidence type="ECO:0000313" key="9">
    <source>
        <dbReference type="Proteomes" id="UP000319148"/>
    </source>
</evidence>